<reference evidence="2 3" key="1">
    <citation type="submission" date="2018-10" db="EMBL/GenBank/DDBJ databases">
        <title>Genomic Encyclopedia of Type Strains, Phase IV (KMG-IV): sequencing the most valuable type-strain genomes for metagenomic binning, comparative biology and taxonomic classification.</title>
        <authorList>
            <person name="Goeker M."/>
        </authorList>
    </citation>
    <scope>NUCLEOTIDE SEQUENCE [LARGE SCALE GENOMIC DNA]</scope>
    <source>
        <strain evidence="2 3">DSM 23800</strain>
    </source>
</reference>
<feature type="transmembrane region" description="Helical" evidence="1">
    <location>
        <begin position="631"/>
        <end position="650"/>
    </location>
</feature>
<dbReference type="AlphaFoldDB" id="A0A420XGQ1"/>
<keyword evidence="1" id="KW-0472">Membrane</keyword>
<keyword evidence="1" id="KW-1133">Transmembrane helix</keyword>
<feature type="transmembrane region" description="Helical" evidence="1">
    <location>
        <begin position="300"/>
        <end position="320"/>
    </location>
</feature>
<feature type="transmembrane region" description="Helical" evidence="1">
    <location>
        <begin position="681"/>
        <end position="700"/>
    </location>
</feature>
<accession>A0A420XGQ1</accession>
<feature type="transmembrane region" description="Helical" evidence="1">
    <location>
        <begin position="371"/>
        <end position="394"/>
    </location>
</feature>
<dbReference type="PANTHER" id="PTHR33406:SF13">
    <property type="entry name" value="MEMBRANE PROTEIN YDFJ"/>
    <property type="match status" value="1"/>
</dbReference>
<name>A0A420XGQ1_9PAST</name>
<feature type="transmembrane region" description="Helical" evidence="1">
    <location>
        <begin position="252"/>
        <end position="270"/>
    </location>
</feature>
<dbReference type="OrthoDB" id="9780358at2"/>
<sequence length="760" mass="85979">MGKYLTLYRYCYGLFLSVILVLFFSQLRTAWLQTDLTPLLPQNHAWTEIQERADKIQEEKFNKKVIALVGHKDPERAFSLAKQIEKTWESSNLFEQTNNIITPDLEQLKQEISQLSLAILPKAIQTQLITHPESYFREYAEEIINPFQQSNLLSLDQDWLGFGRFALHQSQLQSAIQWDADTGMLFVKNNEITWVLLQGDLTQQDLINPQTNILNLIADNEKRVTQQDGQFLVTGSALFANATKQQAEQESTTMSIVGISLTLLLLLIVFRTFRVLWLFTPILVGVLGGIVITVFTVGHIHILTLVIGTSLVGVLIDFPLHWLASSLFHQHWNGQKMMEKLCFPFFISLIVTLIGYILLGVTSLPILQQTALFSATALIFSILFTLLFLPLGFIHYQSKNYHIALPNLSLTINPIIKWSLGFILFLGVGLGIYRSEWKDDIRQWVALPEPLLLQAKKISDITKMDLGSQYFLLIAENDQKLLEQDQVLSNTLASLKQHGKVDSFQSLSQWIHSEKAQKEFIVQLNNKIKQSNYAVFSEIGIPTEYITNAIQSLPEAPIITLTQALNTQIGQAWKTLYLGEIEPNKVASIVKLSGMKDIQLIQSLENSVDIYWQDKRSQMNNAFERTRNEAGWLKLLSFLFAGLLLWKIFGIKNALKMLAVPLTSIIFTIAIFGWFSLPITLFTMFGLLLVSAITLDYTVYMKMVDEPLSAKHTTITLAAITTLISFSLLGISTTPAIASFGLSVSMGILFSLFVLFKTLR</sequence>
<dbReference type="GO" id="GO:0005886">
    <property type="term" value="C:plasma membrane"/>
    <property type="evidence" value="ECO:0007669"/>
    <property type="project" value="TreeGrafter"/>
</dbReference>
<feature type="transmembrane region" description="Helical" evidence="1">
    <location>
        <begin position="415"/>
        <end position="433"/>
    </location>
</feature>
<feature type="transmembrane region" description="Helical" evidence="1">
    <location>
        <begin position="275"/>
        <end position="294"/>
    </location>
</feature>
<feature type="transmembrane region" description="Helical" evidence="1">
    <location>
        <begin position="712"/>
        <end position="731"/>
    </location>
</feature>
<gene>
    <name evidence="2" type="ORF">DES31_1132</name>
</gene>
<comment type="caution">
    <text evidence="2">The sequence shown here is derived from an EMBL/GenBank/DDBJ whole genome shotgun (WGS) entry which is preliminary data.</text>
</comment>
<protein>
    <submittedName>
        <fullName evidence="2">Putative exporter</fullName>
    </submittedName>
</protein>
<dbReference type="SUPFAM" id="SSF82866">
    <property type="entry name" value="Multidrug efflux transporter AcrB transmembrane domain"/>
    <property type="match status" value="2"/>
</dbReference>
<proteinExistence type="predicted"/>
<evidence type="ECO:0000313" key="3">
    <source>
        <dbReference type="Proteomes" id="UP000280099"/>
    </source>
</evidence>
<feature type="transmembrane region" description="Helical" evidence="1">
    <location>
        <begin position="657"/>
        <end position="675"/>
    </location>
</feature>
<evidence type="ECO:0000313" key="2">
    <source>
        <dbReference type="EMBL" id="RKR71783.1"/>
    </source>
</evidence>
<dbReference type="EMBL" id="RBJC01000006">
    <property type="protein sequence ID" value="RKR71783.1"/>
    <property type="molecule type" value="Genomic_DNA"/>
</dbReference>
<keyword evidence="3" id="KW-1185">Reference proteome</keyword>
<dbReference type="Proteomes" id="UP000280099">
    <property type="component" value="Unassembled WGS sequence"/>
</dbReference>
<dbReference type="RefSeq" id="WP_121122916.1">
    <property type="nucleotide sequence ID" value="NZ_CP016604.1"/>
</dbReference>
<dbReference type="InterPro" id="IPR050545">
    <property type="entry name" value="Mycobact_MmpL"/>
</dbReference>
<organism evidence="2 3">
    <name type="scientific">Otariodibacter oris</name>
    <dbReference type="NCBI Taxonomy" id="1032623"/>
    <lineage>
        <taxon>Bacteria</taxon>
        <taxon>Pseudomonadati</taxon>
        <taxon>Pseudomonadota</taxon>
        <taxon>Gammaproteobacteria</taxon>
        <taxon>Pasteurellales</taxon>
        <taxon>Pasteurellaceae</taxon>
        <taxon>Otariodibacter</taxon>
    </lineage>
</organism>
<feature type="transmembrane region" description="Helical" evidence="1">
    <location>
        <begin position="341"/>
        <end position="359"/>
    </location>
</feature>
<feature type="transmembrane region" description="Helical" evidence="1">
    <location>
        <begin position="737"/>
        <end position="756"/>
    </location>
</feature>
<evidence type="ECO:0000256" key="1">
    <source>
        <dbReference type="SAM" id="Phobius"/>
    </source>
</evidence>
<dbReference type="PANTHER" id="PTHR33406">
    <property type="entry name" value="MEMBRANE PROTEIN MJ1562-RELATED"/>
    <property type="match status" value="1"/>
</dbReference>
<dbReference type="Gene3D" id="1.20.1640.10">
    <property type="entry name" value="Multidrug efflux transporter AcrB transmembrane domain"/>
    <property type="match status" value="2"/>
</dbReference>
<keyword evidence="1" id="KW-0812">Transmembrane</keyword>